<evidence type="ECO:0000256" key="1">
    <source>
        <dbReference type="SAM" id="MobiDB-lite"/>
    </source>
</evidence>
<dbReference type="SUPFAM" id="SSF50978">
    <property type="entry name" value="WD40 repeat-like"/>
    <property type="match status" value="1"/>
</dbReference>
<dbReference type="SUPFAM" id="SSF81383">
    <property type="entry name" value="F-box domain"/>
    <property type="match status" value="1"/>
</dbReference>
<sequence>MKKRKMERRRTGRRSEDEGGEEDGRRSSRPRTSAAAADRLPTPSRDLPPPRMGTSAELNGIMKGANARSERMRTSILIGAILAARVGGVGASLDGDRPFLGANGRTYPDLRLAFGKHSRTRQCSLCKMRVQGSWYCRVGHGHLDRPDHDGGNSASVLAELSRMSTDELEGRLRGLMMTTTSSSSSCPRIAAAGGGGRFHGTGWSMDDLGNDLLYHVASFLPSLSDLSSLCMTSRRARRLLLGRRSEDLLRGVFLRAFGVGAPWGWETLERVDLSWRDLWVTIRGLRRGLKRGSIAPPPPPDDGLLLRDTIGILPEHDEGDAIYYDNPSHADPDAEYCNGYFGMGALRLPPPPNAGPDWQPPIILRGDFDGIRILESSSSLSRRREETPIGGGPGLHGDMRVVGAEEGGGQVLSLIRCDPSSSTRAGVHPPCCFIGYASGRVAAVSATLGPGGDVYAFAISGSHHAHDSEVTALAFVDCGSSPRDGSAPVLFSACCAGKVYFYPHAFDPDENFSMERSVLAFSNYYDCPIFSMASTSMESHGHFYSVICTGDRDGNIRLWLKPDDDLVGLCARAESQKFRHIQLCKSSTVSGTGFHLVTRAFFVRNNLLITGTNNGDVRFWQMQVAENASRAIGRGPLPALTLRYDLMGIHNGAVELLTVVGDVLLSSGGNDGKIVGWDIATGLRLGTIRCHPGRRLEDGGGTIRSCVVDLLLFGQEGSLISLCRDGSLKLFKM</sequence>
<comment type="caution">
    <text evidence="2">The sequence shown here is derived from an EMBL/GenBank/DDBJ whole genome shotgun (WGS) entry which is preliminary data.</text>
</comment>
<gene>
    <name evidence="2" type="ORF">ACHAW5_009496</name>
</gene>
<feature type="compositionally biased region" description="Basic residues" evidence="1">
    <location>
        <begin position="1"/>
        <end position="12"/>
    </location>
</feature>
<evidence type="ECO:0000313" key="2">
    <source>
        <dbReference type="EMBL" id="KAL3793194.1"/>
    </source>
</evidence>
<feature type="region of interest" description="Disordered" evidence="1">
    <location>
        <begin position="1"/>
        <end position="57"/>
    </location>
</feature>
<dbReference type="InterPro" id="IPR036322">
    <property type="entry name" value="WD40_repeat_dom_sf"/>
</dbReference>
<dbReference type="AlphaFoldDB" id="A0ABD3PYH4"/>
<dbReference type="EMBL" id="JALLAZ020000522">
    <property type="protein sequence ID" value="KAL3793194.1"/>
    <property type="molecule type" value="Genomic_DNA"/>
</dbReference>
<dbReference type="Proteomes" id="UP001530315">
    <property type="component" value="Unassembled WGS sequence"/>
</dbReference>
<dbReference type="SMART" id="SM00320">
    <property type="entry name" value="WD40"/>
    <property type="match status" value="5"/>
</dbReference>
<dbReference type="InterPro" id="IPR036047">
    <property type="entry name" value="F-box-like_dom_sf"/>
</dbReference>
<evidence type="ECO:0008006" key="4">
    <source>
        <dbReference type="Google" id="ProtNLM"/>
    </source>
</evidence>
<proteinExistence type="predicted"/>
<dbReference type="InterPro" id="IPR015943">
    <property type="entry name" value="WD40/YVTN_repeat-like_dom_sf"/>
</dbReference>
<keyword evidence="3" id="KW-1185">Reference proteome</keyword>
<organism evidence="2 3">
    <name type="scientific">Stephanodiscus triporus</name>
    <dbReference type="NCBI Taxonomy" id="2934178"/>
    <lineage>
        <taxon>Eukaryota</taxon>
        <taxon>Sar</taxon>
        <taxon>Stramenopiles</taxon>
        <taxon>Ochrophyta</taxon>
        <taxon>Bacillariophyta</taxon>
        <taxon>Coscinodiscophyceae</taxon>
        <taxon>Thalassiosirophycidae</taxon>
        <taxon>Stephanodiscales</taxon>
        <taxon>Stephanodiscaceae</taxon>
        <taxon>Stephanodiscus</taxon>
    </lineage>
</organism>
<dbReference type="Gene3D" id="2.130.10.10">
    <property type="entry name" value="YVTN repeat-like/Quinoprotein amine dehydrogenase"/>
    <property type="match status" value="1"/>
</dbReference>
<dbReference type="InterPro" id="IPR001680">
    <property type="entry name" value="WD40_rpt"/>
</dbReference>
<reference evidence="2 3" key="1">
    <citation type="submission" date="2024-10" db="EMBL/GenBank/DDBJ databases">
        <title>Updated reference genomes for cyclostephanoid diatoms.</title>
        <authorList>
            <person name="Roberts W.R."/>
            <person name="Alverson A.J."/>
        </authorList>
    </citation>
    <scope>NUCLEOTIDE SEQUENCE [LARGE SCALE GENOMIC DNA]</scope>
    <source>
        <strain evidence="2 3">AJA276-08</strain>
    </source>
</reference>
<accession>A0ABD3PYH4</accession>
<feature type="compositionally biased region" description="Basic and acidic residues" evidence="1">
    <location>
        <begin position="13"/>
        <end position="26"/>
    </location>
</feature>
<name>A0ABD3PYH4_9STRA</name>
<protein>
    <recommendedName>
        <fullName evidence="4">F-box/WD repeat-containing protein 7</fullName>
    </recommendedName>
</protein>
<evidence type="ECO:0000313" key="3">
    <source>
        <dbReference type="Proteomes" id="UP001530315"/>
    </source>
</evidence>